<evidence type="ECO:0000313" key="6">
    <source>
        <dbReference type="EMBL" id="ACP36793.1"/>
    </source>
</evidence>
<dbReference type="RefSeq" id="WP_012714640.1">
    <property type="nucleotide sequence ID" value="NC_012589.1"/>
</dbReference>
<dbReference type="HOGENOM" id="CLU_381144_0_0_2"/>
<organism evidence="6 7">
    <name type="scientific">Saccharolobus islandicus (strain L.S.2.15 / Lassen #1)</name>
    <name type="common">Sulfolobus islandicus</name>
    <dbReference type="NCBI Taxonomy" id="429572"/>
    <lineage>
        <taxon>Archaea</taxon>
        <taxon>Thermoproteota</taxon>
        <taxon>Thermoprotei</taxon>
        <taxon>Sulfolobales</taxon>
        <taxon>Sulfolobaceae</taxon>
        <taxon>Saccharolobus</taxon>
    </lineage>
</organism>
<accession>C3MMS6</accession>
<keyword evidence="2" id="KW-0813">Transport</keyword>
<dbReference type="GeneID" id="7796960"/>
<dbReference type="GO" id="GO:1904680">
    <property type="term" value="F:peptide transmembrane transporter activity"/>
    <property type="evidence" value="ECO:0007669"/>
    <property type="project" value="TreeGrafter"/>
</dbReference>
<keyword evidence="4" id="KW-1133">Transmembrane helix</keyword>
<reference evidence="6 7" key="1">
    <citation type="journal article" date="2009" name="Proc. Natl. Acad. Sci. U.S.A.">
        <title>Biogeography of the Sulfolobus islandicus pan-genome.</title>
        <authorList>
            <person name="Reno M.L."/>
            <person name="Held N.L."/>
            <person name="Fields C.J."/>
            <person name="Burke P.V."/>
            <person name="Whitaker R.J."/>
        </authorList>
    </citation>
    <scope>NUCLEOTIDE SEQUENCE [LARGE SCALE GENOMIC DNA]</scope>
    <source>
        <strain evidence="7">L.S.2.15 / Lassen #1</strain>
    </source>
</reference>
<proteinExistence type="inferred from homology"/>
<gene>
    <name evidence="6" type="ordered locus">LS215_2860</name>
</gene>
<dbReference type="InterPro" id="IPR000914">
    <property type="entry name" value="SBP_5_dom"/>
</dbReference>
<dbReference type="AlphaFoldDB" id="C3MMS6"/>
<dbReference type="OrthoDB" id="194307at2157"/>
<evidence type="ECO:0000256" key="1">
    <source>
        <dbReference type="ARBA" id="ARBA00005695"/>
    </source>
</evidence>
<dbReference type="Gene3D" id="3.10.105.10">
    <property type="entry name" value="Dipeptide-binding Protein, Domain 3"/>
    <property type="match status" value="1"/>
</dbReference>
<keyword evidence="4" id="KW-0812">Transmembrane</keyword>
<evidence type="ECO:0000256" key="4">
    <source>
        <dbReference type="SAM" id="Phobius"/>
    </source>
</evidence>
<dbReference type="KEGG" id="sis:LS215_2860"/>
<evidence type="ECO:0000256" key="3">
    <source>
        <dbReference type="ARBA" id="ARBA00022729"/>
    </source>
</evidence>
<dbReference type="Gene3D" id="3.40.190.10">
    <property type="entry name" value="Periplasmic binding protein-like II"/>
    <property type="match status" value="1"/>
</dbReference>
<keyword evidence="4" id="KW-0472">Membrane</keyword>
<dbReference type="CDD" id="cd08512">
    <property type="entry name" value="PBP2_NikA_DppA_OppA_like_7"/>
    <property type="match status" value="1"/>
</dbReference>
<evidence type="ECO:0000313" key="7">
    <source>
        <dbReference type="Proteomes" id="UP000001747"/>
    </source>
</evidence>
<dbReference type="InterPro" id="IPR039424">
    <property type="entry name" value="SBP_5"/>
</dbReference>
<comment type="similarity">
    <text evidence="1">Belongs to the bacterial solute-binding protein 5 family.</text>
</comment>
<dbReference type="SUPFAM" id="SSF53850">
    <property type="entry name" value="Periplasmic binding protein-like II"/>
    <property type="match status" value="1"/>
</dbReference>
<dbReference type="GO" id="GO:0015833">
    <property type="term" value="P:peptide transport"/>
    <property type="evidence" value="ECO:0007669"/>
    <property type="project" value="TreeGrafter"/>
</dbReference>
<evidence type="ECO:0000259" key="5">
    <source>
        <dbReference type="Pfam" id="PF00496"/>
    </source>
</evidence>
<dbReference type="PANTHER" id="PTHR30290">
    <property type="entry name" value="PERIPLASMIC BINDING COMPONENT OF ABC TRANSPORTER"/>
    <property type="match status" value="1"/>
</dbReference>
<dbReference type="EMBL" id="CP001399">
    <property type="protein sequence ID" value="ACP36793.1"/>
    <property type="molecule type" value="Genomic_DNA"/>
</dbReference>
<feature type="domain" description="Solute-binding protein family 5" evidence="5">
    <location>
        <begin position="86"/>
        <end position="546"/>
    </location>
</feature>
<evidence type="ECO:0000256" key="2">
    <source>
        <dbReference type="ARBA" id="ARBA00022448"/>
    </source>
</evidence>
<dbReference type="PANTHER" id="PTHR30290:SF9">
    <property type="entry name" value="OLIGOPEPTIDE-BINDING PROTEIN APPA"/>
    <property type="match status" value="1"/>
</dbReference>
<dbReference type="Proteomes" id="UP000001747">
    <property type="component" value="Chromosome"/>
</dbReference>
<dbReference type="Pfam" id="PF00496">
    <property type="entry name" value="SBP_bac_5"/>
    <property type="match status" value="1"/>
</dbReference>
<protein>
    <submittedName>
        <fullName evidence="6">Extracellular solute-binding protein family 5</fullName>
    </submittedName>
</protein>
<sequence length="728" mass="80539">MSSLKGLAFLLVILTSMIIPSLFFLQTSAQTSLTISPSNSSILVDVSQVAPPDALDPATGFYVQDGPLYQAIFQELVEYNGSNYLQVVPVIAQNWSTTNYENWTFYIRHGVYFPDGVQVNASTVWFSFYRIILMGQGPGVANYIGLLFNSTQYGQTGYALPWGVAAAIQNVTGLPTTKNATLAAKVLASILSHFNAANTTIQKIMEYPYQAVVVEGPYKVKISTLEPYRYFLLDIASWWGAIVNPVFIDEHGGVQPNTPNSYINDNGMEGTGPYVIKSVGPSLSEIVLVKNPNYWANNLSNIPVVAQPGHIPVIDIKYGLSHNARVEDFATNQAQISYVSLPFLQQIYSAYQYNKYVSFNQIFVNLGYEAAVFYIAMNTQIFPTNITAFRQAIVHAINYTAELDIFKFQNQTLAIEYLGPISPVFPLYNEVMQLDKLHPYTYNLSLALHYLNEAGYEGHFYVVLPNGTTIGDTNGKQLGTLTIYALAPVNELEQEQLTIVQDSLQKIGISTSIQYVLPSVTDNWITPNGTPALIDLGWFPDWPDPIFQELMAQTDVLYGGISGDLAWVNISTLQQIYENLPFLTNQTQQTLEVAKVYQILYQEAPYAWLPNPVVYYFVQPYVKGFVYNPFIGYYYNLMYYQPYTVTISTSTSITSSTTTTSSLTTTTTTTTSTVTTTTTSSLTTTTTTTSSSPSTLIYATIGIVVVIVIIVVAIVLLRGRGRGGGPGF</sequence>
<name>C3MMS6_SACI2</name>
<keyword evidence="3" id="KW-0732">Signal</keyword>
<feature type="transmembrane region" description="Helical" evidence="4">
    <location>
        <begin position="696"/>
        <end position="717"/>
    </location>
</feature>